<dbReference type="AlphaFoldDB" id="D5VS90"/>
<dbReference type="HOGENOM" id="CLU_094462_0_0_2"/>
<gene>
    <name evidence="1" type="ordered locus">Metin_0777</name>
</gene>
<dbReference type="EMBL" id="CP002009">
    <property type="protein sequence ID" value="ADG13443.1"/>
    <property type="molecule type" value="Genomic_DNA"/>
</dbReference>
<dbReference type="eggNOG" id="arCOG00551">
    <property type="taxonomic scope" value="Archaea"/>
</dbReference>
<dbReference type="KEGG" id="mif:Metin_0777"/>
<evidence type="ECO:0000313" key="2">
    <source>
        <dbReference type="Proteomes" id="UP000002061"/>
    </source>
</evidence>
<sequence>MYEKLVKAFIMEIKEDKLLELENNFYEEVRDYVKTLQGEEKERALYFYRELRKLRLYKAFYGDRDNLVEEEVKILESIEKIHEEEKKEEPKDIYTLNNIELVRVLLNFPSFTDGKRIYNLEKNDILSIDEKIAKILEKHSIVKRFKVEP</sequence>
<proteinExistence type="predicted"/>
<dbReference type="OrthoDB" id="62268at2157"/>
<protein>
    <recommendedName>
        <fullName evidence="3">DNA replication complex GINS family protein</fullName>
    </recommendedName>
</protein>
<evidence type="ECO:0000313" key="1">
    <source>
        <dbReference type="EMBL" id="ADG13443.1"/>
    </source>
</evidence>
<organism evidence="1 2">
    <name type="scientific">Methanocaldococcus infernus (strain DSM 11812 / JCM 15783 / ME)</name>
    <dbReference type="NCBI Taxonomy" id="573063"/>
    <lineage>
        <taxon>Archaea</taxon>
        <taxon>Methanobacteriati</taxon>
        <taxon>Methanobacteriota</taxon>
        <taxon>Methanomada group</taxon>
        <taxon>Methanococci</taxon>
        <taxon>Methanococcales</taxon>
        <taxon>Methanocaldococcaceae</taxon>
        <taxon>Methanocaldococcus</taxon>
    </lineage>
</organism>
<name>D5VS90_METIM</name>
<dbReference type="STRING" id="573063.Metin_0777"/>
<evidence type="ECO:0008006" key="3">
    <source>
        <dbReference type="Google" id="ProtNLM"/>
    </source>
</evidence>
<keyword evidence="2" id="KW-1185">Reference proteome</keyword>
<reference evidence="1" key="1">
    <citation type="submission" date="2010-04" db="EMBL/GenBank/DDBJ databases">
        <title>Complete sequence of Methanocaldococcus infernus ME.</title>
        <authorList>
            <consortium name="US DOE Joint Genome Institute"/>
            <person name="Lucas S."/>
            <person name="Copeland A."/>
            <person name="Lapidus A."/>
            <person name="Cheng J.-F."/>
            <person name="Bruce D."/>
            <person name="Goodwin L."/>
            <person name="Pitluck S."/>
            <person name="Munk A.C."/>
            <person name="Detter J.C."/>
            <person name="Han C."/>
            <person name="Tapia R."/>
            <person name="Land M."/>
            <person name="Hauser L."/>
            <person name="Kyrpides N."/>
            <person name="Mikhailova N."/>
            <person name="Sieprawska-Lupa M."/>
            <person name="Whitman W.B."/>
            <person name="Woyke T."/>
        </authorList>
    </citation>
    <scope>NUCLEOTIDE SEQUENCE [LARGE SCALE GENOMIC DNA]</scope>
    <source>
        <strain evidence="1">ME</strain>
    </source>
</reference>
<dbReference type="Proteomes" id="UP000002061">
    <property type="component" value="Chromosome"/>
</dbReference>
<accession>D5VS90</accession>